<feature type="domain" description="N-acetyltransferase" evidence="1">
    <location>
        <begin position="8"/>
        <end position="142"/>
    </location>
</feature>
<dbReference type="PANTHER" id="PTHR43415:SF3">
    <property type="entry name" value="GNAT-FAMILY ACETYLTRANSFERASE"/>
    <property type="match status" value="1"/>
</dbReference>
<protein>
    <submittedName>
        <fullName evidence="2">Acetyltransferase</fullName>
    </submittedName>
</protein>
<dbReference type="InterPro" id="IPR000182">
    <property type="entry name" value="GNAT_dom"/>
</dbReference>
<dbReference type="GO" id="GO:0016747">
    <property type="term" value="F:acyltransferase activity, transferring groups other than amino-acyl groups"/>
    <property type="evidence" value="ECO:0007669"/>
    <property type="project" value="InterPro"/>
</dbReference>
<organism evidence="2 3">
    <name type="scientific">Campylobacter avium LMG 24591</name>
    <dbReference type="NCBI Taxonomy" id="522484"/>
    <lineage>
        <taxon>Bacteria</taxon>
        <taxon>Pseudomonadati</taxon>
        <taxon>Campylobacterota</taxon>
        <taxon>Epsilonproteobacteria</taxon>
        <taxon>Campylobacterales</taxon>
        <taxon>Campylobacteraceae</taxon>
        <taxon>Campylobacter</taxon>
    </lineage>
</organism>
<dbReference type="Proteomes" id="UP000201169">
    <property type="component" value="Chromosome"/>
</dbReference>
<name>A0A222MZ04_9BACT</name>
<dbReference type="Gene3D" id="3.40.630.30">
    <property type="match status" value="1"/>
</dbReference>
<dbReference type="EMBL" id="CP022347">
    <property type="protein sequence ID" value="ASQ30950.1"/>
    <property type="molecule type" value="Genomic_DNA"/>
</dbReference>
<accession>A0A222MZ04</accession>
<dbReference type="SUPFAM" id="SSF55729">
    <property type="entry name" value="Acyl-CoA N-acyltransferases (Nat)"/>
    <property type="match status" value="1"/>
</dbReference>
<dbReference type="KEGG" id="cavi:CAV_1326"/>
<dbReference type="AlphaFoldDB" id="A0A222MZ04"/>
<dbReference type="RefSeq" id="WP_094325746.1">
    <property type="nucleotide sequence ID" value="NZ_CP022347.1"/>
</dbReference>
<dbReference type="InterPro" id="IPR016181">
    <property type="entry name" value="Acyl_CoA_acyltransferase"/>
</dbReference>
<reference evidence="2 3" key="1">
    <citation type="submission" date="2017-07" db="EMBL/GenBank/DDBJ databases">
        <title>Analysis of two Campylobacter avium genomes and identification of a novel hippuricase gene.</title>
        <authorList>
            <person name="Miller W.G."/>
            <person name="Chapman M.H."/>
            <person name="Yee E."/>
            <person name="Revez J."/>
            <person name="Bono J.L."/>
            <person name="Rossi M."/>
        </authorList>
    </citation>
    <scope>NUCLEOTIDE SEQUENCE [LARGE SCALE GENOMIC DNA]</scope>
    <source>
        <strain evidence="2 3">LMG 24591</strain>
    </source>
</reference>
<keyword evidence="2" id="KW-0808">Transferase</keyword>
<proteinExistence type="predicted"/>
<dbReference type="PANTHER" id="PTHR43415">
    <property type="entry name" value="SPERMIDINE N(1)-ACETYLTRANSFERASE"/>
    <property type="match status" value="1"/>
</dbReference>
<keyword evidence="3" id="KW-1185">Reference proteome</keyword>
<evidence type="ECO:0000313" key="3">
    <source>
        <dbReference type="Proteomes" id="UP000201169"/>
    </source>
</evidence>
<gene>
    <name evidence="2" type="ORF">CAV_1326</name>
</gene>
<evidence type="ECO:0000313" key="2">
    <source>
        <dbReference type="EMBL" id="ASQ30950.1"/>
    </source>
</evidence>
<sequence>MILVKKNINLRLVSLDDAEFIVKLRSDERKNKYLNKADINTEKQKEWLKLYKEREKLRQEFYFVIEAKDETKLGLVRLYDFKGDSFCWGSFIIVDEAPFYVAIETVLAVYDFAFYELNFKQSHFDVRKQNKQVVDFHKRFGALIVGEDEQNYYFNISLKEYEKNKKRYERFI</sequence>
<dbReference type="Pfam" id="PF13302">
    <property type="entry name" value="Acetyltransf_3"/>
    <property type="match status" value="1"/>
</dbReference>
<dbReference type="OrthoDB" id="2049878at2"/>
<evidence type="ECO:0000259" key="1">
    <source>
        <dbReference type="Pfam" id="PF13302"/>
    </source>
</evidence>